<dbReference type="GO" id="GO:0004497">
    <property type="term" value="F:monooxygenase activity"/>
    <property type="evidence" value="ECO:0007669"/>
    <property type="project" value="UniProtKB-KW"/>
</dbReference>
<evidence type="ECO:0000313" key="2">
    <source>
        <dbReference type="EMBL" id="BBD49894.1"/>
    </source>
</evidence>
<feature type="domain" description="ABM" evidence="1">
    <location>
        <begin position="18"/>
        <end position="107"/>
    </location>
</feature>
<accession>A0A3G9EEY9</accession>
<dbReference type="Pfam" id="PF03992">
    <property type="entry name" value="ABM"/>
    <property type="match status" value="1"/>
</dbReference>
<dbReference type="PANTHER" id="PTHR33336">
    <property type="entry name" value="QUINOL MONOOXYGENASE YGIN-RELATED"/>
    <property type="match status" value="1"/>
</dbReference>
<dbReference type="InterPro" id="IPR050744">
    <property type="entry name" value="AI-2_Isomerase_LsrG"/>
</dbReference>
<dbReference type="EMBL" id="AB728560">
    <property type="protein sequence ID" value="BBD49894.1"/>
    <property type="molecule type" value="Genomic_DNA"/>
</dbReference>
<dbReference type="InterPro" id="IPR011008">
    <property type="entry name" value="Dimeric_a/b-barrel"/>
</dbReference>
<keyword evidence="2" id="KW-0560">Oxidoreductase</keyword>
<dbReference type="InterPro" id="IPR007138">
    <property type="entry name" value="ABM_dom"/>
</dbReference>
<dbReference type="AlphaFoldDB" id="A0A3G9EEY9"/>
<reference evidence="2" key="1">
    <citation type="journal article" date="2019" name="Microbes Environ.">
        <title>Genetic and Physiological Characteristics of a Novel Marine Propylene-Assimilating Halieaceae Bacterium Isolated from Seawater and the Diversity of Its Alkene and Epoxide Metabolism Genes.</title>
        <authorList>
            <person name="Suzuki T."/>
            <person name="Yazawa T."/>
            <person name="Morishita N."/>
            <person name="Maruyama A."/>
            <person name="Fuse H."/>
        </authorList>
    </citation>
    <scope>NUCLEOTIDE SEQUENCE</scope>
    <source>
        <strain evidence="2">PE-TB08W</strain>
    </source>
</reference>
<dbReference type="Gene3D" id="3.30.70.100">
    <property type="match status" value="1"/>
</dbReference>
<evidence type="ECO:0000259" key="1">
    <source>
        <dbReference type="PROSITE" id="PS51725"/>
    </source>
</evidence>
<dbReference type="SUPFAM" id="SSF54909">
    <property type="entry name" value="Dimeric alpha+beta barrel"/>
    <property type="match status" value="1"/>
</dbReference>
<proteinExistence type="predicted"/>
<organism evidence="2">
    <name type="scientific">Alteromonadaceae bacterium PE-TB08W</name>
    <dbReference type="NCBI Taxonomy" id="1199097"/>
    <lineage>
        <taxon>Bacteria</taxon>
        <taxon>Pseudomonadati</taxon>
        <taxon>Pseudomonadota</taxon>
        <taxon>Gammaproteobacteria</taxon>
        <taxon>Alteromonadales</taxon>
        <taxon>Alteromonadaceae</taxon>
    </lineage>
</organism>
<protein>
    <submittedName>
        <fullName evidence="2">Antibiotic biosynthesis monooxygenase</fullName>
    </submittedName>
</protein>
<name>A0A3G9EEY9_9ALTE</name>
<dbReference type="PROSITE" id="PS51725">
    <property type="entry name" value="ABM"/>
    <property type="match status" value="1"/>
</dbReference>
<sequence length="115" mass="12960">MGRSLSPWKRNINMKKCLCVTAHLHAKPSQLEAVLSTLEILAVASRSEKDNISYEMCRDMESPNKILVSRSIEMMSAFDLHIQSSHFQAASKQLAELLIAAPEIRRYRSIGVSED</sequence>
<dbReference type="PANTHER" id="PTHR33336:SF15">
    <property type="entry name" value="ABM DOMAIN-CONTAINING PROTEIN"/>
    <property type="match status" value="1"/>
</dbReference>
<keyword evidence="2" id="KW-0503">Monooxygenase</keyword>